<dbReference type="InterPro" id="IPR023610">
    <property type="entry name" value="PInositol-4/5-P-5/4-kinase"/>
</dbReference>
<dbReference type="VEuPathDB" id="FungiDB:YALI1_F30903g"/>
<feature type="compositionally biased region" description="Polar residues" evidence="12">
    <location>
        <begin position="145"/>
        <end position="155"/>
    </location>
</feature>
<dbReference type="CDD" id="cd17303">
    <property type="entry name" value="PIPKc_PIP5K_yeast_like"/>
    <property type="match status" value="1"/>
</dbReference>
<proteinExistence type="predicted"/>
<evidence type="ECO:0000256" key="12">
    <source>
        <dbReference type="SAM" id="MobiDB-lite"/>
    </source>
</evidence>
<feature type="compositionally biased region" description="Low complexity" evidence="12">
    <location>
        <begin position="382"/>
        <end position="391"/>
    </location>
</feature>
<dbReference type="FunFam" id="3.30.800.10:FF:000009">
    <property type="entry name" value="Phosphatidylinositol 4-phosphate 5-kinase its3"/>
    <property type="match status" value="1"/>
</dbReference>
<dbReference type="Gene3D" id="3.30.810.10">
    <property type="entry name" value="2-Layer Sandwich"/>
    <property type="match status" value="1"/>
</dbReference>
<keyword evidence="7 11" id="KW-0067">ATP-binding</keyword>
<feature type="region of interest" description="Disordered" evidence="12">
    <location>
        <begin position="517"/>
        <end position="678"/>
    </location>
</feature>
<dbReference type="PANTHER" id="PTHR23086">
    <property type="entry name" value="PHOSPHATIDYLINOSITOL-4-PHOSPHATE 5-KINASE"/>
    <property type="match status" value="1"/>
</dbReference>
<evidence type="ECO:0000256" key="9">
    <source>
        <dbReference type="ARBA" id="ARBA00080374"/>
    </source>
</evidence>
<keyword evidence="4 11" id="KW-0808">Transferase</keyword>
<dbReference type="SMART" id="SM00330">
    <property type="entry name" value="PIPKc"/>
    <property type="match status" value="1"/>
</dbReference>
<feature type="compositionally biased region" description="Basic residues" evidence="12">
    <location>
        <begin position="1185"/>
        <end position="1195"/>
    </location>
</feature>
<dbReference type="Gene3D" id="3.30.800.10">
    <property type="entry name" value="Phosphatidylinositol Phosphate Kinase II Beta"/>
    <property type="match status" value="1"/>
</dbReference>
<feature type="region of interest" description="Disordered" evidence="12">
    <location>
        <begin position="145"/>
        <end position="241"/>
    </location>
</feature>
<feature type="compositionally biased region" description="Polar residues" evidence="12">
    <location>
        <begin position="569"/>
        <end position="585"/>
    </location>
</feature>
<dbReference type="EMBL" id="KZ858960">
    <property type="protein sequence ID" value="RDW27646.1"/>
    <property type="molecule type" value="Genomic_DNA"/>
</dbReference>
<evidence type="ECO:0000256" key="5">
    <source>
        <dbReference type="ARBA" id="ARBA00022741"/>
    </source>
</evidence>
<feature type="region of interest" description="Disordered" evidence="12">
    <location>
        <begin position="411"/>
        <end position="476"/>
    </location>
</feature>
<feature type="compositionally biased region" description="Polar residues" evidence="12">
    <location>
        <begin position="630"/>
        <end position="651"/>
    </location>
</feature>
<feature type="compositionally biased region" description="Low complexity" evidence="12">
    <location>
        <begin position="416"/>
        <end position="431"/>
    </location>
</feature>
<feature type="compositionally biased region" description="Basic and acidic residues" evidence="12">
    <location>
        <begin position="280"/>
        <end position="289"/>
    </location>
</feature>
<evidence type="ECO:0000259" key="13">
    <source>
        <dbReference type="PROSITE" id="PS51455"/>
    </source>
</evidence>
<evidence type="ECO:0000256" key="2">
    <source>
        <dbReference type="ARBA" id="ARBA00012172"/>
    </source>
</evidence>
<dbReference type="GO" id="GO:0005886">
    <property type="term" value="C:plasma membrane"/>
    <property type="evidence" value="ECO:0007669"/>
    <property type="project" value="TreeGrafter"/>
</dbReference>
<sequence>MNELKPYTLPQFQSAKAAAAAAAKAAAKNKKRYEQTQKQARKQQKQYSTSGFVSAGVPPSNVTPSPPSDYSFTGYSPRTSTSSTSSLYEDDLRSVAATTTTNATTTAPSIRSSYSTYGYPSGVSGISSLSGIGISGPSFPLSQPANSNYVNNSPNRAPKQDWSQHNHHQQAFVLPQEPCGKNTDRATQTEDRDIRGTDASVANSRSATHDHEFDFEQDDPSLYTKATPQHSPPGPSISKIPHSLRTSTVAHSGVLPLSFDSSDAHTAYSAKSAETADTARVGESDKADDNESFVLTDVRDDASHKNTHGHSKHHTNGHKHNLTNLVSQVPLPLHHIPHHKHKDKDYKPEYIDLTSASERQEDEDKQMSSEHKEEEEAKHGHNTSTNTNTNTITHHTYASTLDPKHIQVHSLGVPESPTTQQQSQPQSSSTPLEHTHLESVTTTQPQSPSPESTTVSPTNSVSPAYLSSLSSYNNDDEMAPEIKEDEFFDAEENVTAADAAEVSAGYFATRRPVHHSAEEMGVDPLSVEDASSATDTGTGTDKTSIIDTVQGDDTGATTDTNTDTNTTTPAQASSSTDTSSNTVKSPSAIASPAQGSSGAETYADAGNNHASGLVPPSAPFSSPLLKEQSPPMTRRQTAPPTNMPAQPSSATLHPPHAAHRPSHSFSRRRSVPVQTHGHNHPDCIQLLDENEQNEVNRLRDSIIAQREYKKKRREFVEDDKVLVGTKVSEGHDNYVTAYNMLTGLRVAVSRCNAKNDRPLTDEDFTARHKLAFDIVGNELTPSAKYDFKFKDYSPWVFRHLRELFKLDPADYLMSLTSKYIVSELGSPGKSGSFFYFSRDYRFIIKTIHHSEHKQLRKILKDYYNHVKANPNTLISQFYGLHRVKLPFGRKIHFIVMNNLFPPHRDIHRTFDLKGSSIGRELPVPLPTTEEEEAALAQGENLQNAAMVFKDINWIKAKQTINLGPTKRDQFLKQLQVDVELLKRLNIMDYSLLIGIHDLKRGNTEGLRDNLLSVFQPVDSNNTSGKPDELRRVISATSPTAFNTQDMPYVVNEHSSLRFYADDGGFRSTNEEDEPLDEIYYLGIIDCLTPYGFVKRVETFWKSLKHPRFALSAIPSTEYGDRFFNFMKSVVKSPPAQEKPSRGRRLFNKLTKPIQSTSQGVSQGVQHLTSPIFNQGNASTSSFQHHPNHQHLHQGHHFAGFSGYHTHSPQHSTATPTATVSSATSATPVPSPAQRSSSIGSAAGVPRCNSLGAPGRTSSFGRTDSISSVTSTHTARSGNTGAANKPISKPVSKPVNKPALNSMPPPASNKPLARTSQDIDINVLPSLKEVETRAPSLKTEMSRE</sequence>
<feature type="region of interest" description="Disordered" evidence="12">
    <location>
        <begin position="97"/>
        <end position="116"/>
    </location>
</feature>
<dbReference type="VEuPathDB" id="FungiDB:YALI0_F23573g"/>
<dbReference type="Pfam" id="PF01504">
    <property type="entry name" value="PIP5K"/>
    <property type="match status" value="1"/>
</dbReference>
<dbReference type="PROSITE" id="PS51455">
    <property type="entry name" value="PIPK"/>
    <property type="match status" value="1"/>
</dbReference>
<dbReference type="SUPFAM" id="SSF56104">
    <property type="entry name" value="SAICAR synthase-like"/>
    <property type="match status" value="1"/>
</dbReference>
<feature type="region of interest" description="Disordered" evidence="12">
    <location>
        <begin position="23"/>
        <end position="89"/>
    </location>
</feature>
<feature type="region of interest" description="Disordered" evidence="12">
    <location>
        <begin position="270"/>
        <end position="292"/>
    </location>
</feature>
<feature type="compositionally biased region" description="Low complexity" evidence="12">
    <location>
        <begin position="1211"/>
        <end position="1227"/>
    </location>
</feature>
<evidence type="ECO:0000256" key="6">
    <source>
        <dbReference type="ARBA" id="ARBA00022777"/>
    </source>
</evidence>
<keyword evidence="3" id="KW-0597">Phosphoprotein</keyword>
<feature type="domain" description="PIPK" evidence="13">
    <location>
        <begin position="730"/>
        <end position="1130"/>
    </location>
</feature>
<dbReference type="GO" id="GO:0016308">
    <property type="term" value="F:1-phosphatidylinositol-4-phosphate 5-kinase activity"/>
    <property type="evidence" value="ECO:0007669"/>
    <property type="project" value="UniProtKB-EC"/>
</dbReference>
<evidence type="ECO:0000256" key="4">
    <source>
        <dbReference type="ARBA" id="ARBA00022679"/>
    </source>
</evidence>
<evidence type="ECO:0000256" key="10">
    <source>
        <dbReference type="ARBA" id="ARBA00082306"/>
    </source>
</evidence>
<accession>A0A371CBH1</accession>
<dbReference type="PANTHER" id="PTHR23086:SF8">
    <property type="entry name" value="PHOSPHATIDYLINOSITOL 5-PHOSPHATE 4-KINASE, ISOFORM A"/>
    <property type="match status" value="1"/>
</dbReference>
<dbReference type="Proteomes" id="UP000256601">
    <property type="component" value="Unassembled WGS sequence"/>
</dbReference>
<evidence type="ECO:0000256" key="8">
    <source>
        <dbReference type="ARBA" id="ARBA00078403"/>
    </source>
</evidence>
<feature type="region of interest" description="Disordered" evidence="12">
    <location>
        <begin position="1172"/>
        <end position="1343"/>
    </location>
</feature>
<feature type="compositionally biased region" description="Polar residues" evidence="12">
    <location>
        <begin position="529"/>
        <end position="546"/>
    </location>
</feature>
<comment type="catalytic activity">
    <reaction evidence="1">
        <text>a 1,2-diacyl-sn-glycero-3-phospho-(1D-myo-inositol 4-phosphate) + ATP = a 1,2-diacyl-sn-glycero-3-phospho-(1D-myo-inositol-4,5-bisphosphate) + ADP + H(+)</text>
        <dbReference type="Rhea" id="RHEA:14425"/>
        <dbReference type="ChEBI" id="CHEBI:15378"/>
        <dbReference type="ChEBI" id="CHEBI:30616"/>
        <dbReference type="ChEBI" id="CHEBI:58178"/>
        <dbReference type="ChEBI" id="CHEBI:58456"/>
        <dbReference type="ChEBI" id="CHEBI:456216"/>
        <dbReference type="EC" id="2.7.1.68"/>
    </reaction>
</comment>
<gene>
    <name evidence="14" type="ORF">B0I71DRAFT_128701</name>
</gene>
<protein>
    <recommendedName>
        <fullName evidence="2">1-phosphatidylinositol-4-phosphate 5-kinase</fullName>
        <ecNumber evidence="2">2.7.1.68</ecNumber>
    </recommendedName>
    <alternativeName>
        <fullName evidence="10">1-phosphatidylinositol 4-phosphate kinase</fullName>
    </alternativeName>
    <alternativeName>
        <fullName evidence="8">Diphosphoinositide kinase</fullName>
    </alternativeName>
    <alternativeName>
        <fullName evidence="9">PIP5K</fullName>
    </alternativeName>
</protein>
<dbReference type="GO" id="GO:0046854">
    <property type="term" value="P:phosphatidylinositol phosphate biosynthetic process"/>
    <property type="evidence" value="ECO:0007669"/>
    <property type="project" value="TreeGrafter"/>
</dbReference>
<evidence type="ECO:0000313" key="15">
    <source>
        <dbReference type="Proteomes" id="UP000256601"/>
    </source>
</evidence>
<feature type="compositionally biased region" description="Low complexity" evidence="12">
    <location>
        <begin position="438"/>
        <end position="473"/>
    </location>
</feature>
<name>A0A371CBH1_YARLL</name>
<feature type="compositionally biased region" description="Polar residues" evidence="12">
    <location>
        <begin position="1255"/>
        <end position="1281"/>
    </location>
</feature>
<evidence type="ECO:0000256" key="1">
    <source>
        <dbReference type="ARBA" id="ARBA00000444"/>
    </source>
</evidence>
<dbReference type="EC" id="2.7.1.68" evidence="2"/>
<feature type="compositionally biased region" description="Basic residues" evidence="12">
    <location>
        <begin position="656"/>
        <end position="670"/>
    </location>
</feature>
<dbReference type="GO" id="GO:0005524">
    <property type="term" value="F:ATP binding"/>
    <property type="evidence" value="ECO:0007669"/>
    <property type="project" value="UniProtKB-UniRule"/>
</dbReference>
<feature type="region of interest" description="Disordered" evidence="12">
    <location>
        <begin position="354"/>
        <end position="391"/>
    </location>
</feature>
<dbReference type="InterPro" id="IPR002498">
    <property type="entry name" value="PInositol-4-P-4/5-kinase_core"/>
</dbReference>
<keyword evidence="5 11" id="KW-0547">Nucleotide-binding</keyword>
<feature type="compositionally biased region" description="Low complexity" evidence="12">
    <location>
        <begin position="97"/>
        <end position="107"/>
    </location>
</feature>
<evidence type="ECO:0000256" key="3">
    <source>
        <dbReference type="ARBA" id="ARBA00022553"/>
    </source>
</evidence>
<organism evidence="14 15">
    <name type="scientific">Yarrowia lipolytica</name>
    <name type="common">Candida lipolytica</name>
    <dbReference type="NCBI Taxonomy" id="4952"/>
    <lineage>
        <taxon>Eukaryota</taxon>
        <taxon>Fungi</taxon>
        <taxon>Dikarya</taxon>
        <taxon>Ascomycota</taxon>
        <taxon>Saccharomycotina</taxon>
        <taxon>Dipodascomycetes</taxon>
        <taxon>Dipodascales</taxon>
        <taxon>Dipodascales incertae sedis</taxon>
        <taxon>Yarrowia</taxon>
    </lineage>
</organism>
<feature type="compositionally biased region" description="Basic and acidic residues" evidence="12">
    <location>
        <begin position="182"/>
        <end position="196"/>
    </location>
</feature>
<dbReference type="InterPro" id="IPR027484">
    <property type="entry name" value="PInositol-4-P-5-kinase_N"/>
</dbReference>
<evidence type="ECO:0000256" key="11">
    <source>
        <dbReference type="PROSITE-ProRule" id="PRU00781"/>
    </source>
</evidence>
<keyword evidence="6 11" id="KW-0418">Kinase</keyword>
<reference evidence="14 15" key="1">
    <citation type="submission" date="2018-07" db="EMBL/GenBank/DDBJ databases">
        <title>Draft Genome Assemblies for Five Robust Yarrowia lipolytica Strains Exhibiting High Lipid Production and Pentose Sugar Utilization and Sugar Alcohol Secretion from Undetoxified Lignocellulosic Biomass Hydrolysates.</title>
        <authorList>
            <consortium name="DOE Joint Genome Institute"/>
            <person name="Walker C."/>
            <person name="Ryu S."/>
            <person name="Na H."/>
            <person name="Zane M."/>
            <person name="LaButti K."/>
            <person name="Lipzen A."/>
            <person name="Haridas S."/>
            <person name="Barry K."/>
            <person name="Grigoriev I.V."/>
            <person name="Quarterman J."/>
            <person name="Slininger P."/>
            <person name="Dien B."/>
            <person name="Trinh C.T."/>
        </authorList>
    </citation>
    <scope>NUCLEOTIDE SEQUENCE [LARGE SCALE GENOMIC DNA]</scope>
    <source>
        <strain evidence="14 15">YB392</strain>
    </source>
</reference>
<evidence type="ECO:0000256" key="7">
    <source>
        <dbReference type="ARBA" id="ARBA00022840"/>
    </source>
</evidence>
<feature type="compositionally biased region" description="Polar residues" evidence="12">
    <location>
        <begin position="1172"/>
        <end position="1182"/>
    </location>
</feature>
<dbReference type="InterPro" id="IPR027483">
    <property type="entry name" value="PInositol-4-P-4/5-kinase_C_sf"/>
</dbReference>
<feature type="compositionally biased region" description="Low complexity" evidence="12">
    <location>
        <begin position="547"/>
        <end position="568"/>
    </location>
</feature>
<feature type="compositionally biased region" description="Basic and acidic residues" evidence="12">
    <location>
        <begin position="365"/>
        <end position="379"/>
    </location>
</feature>
<evidence type="ECO:0000313" key="14">
    <source>
        <dbReference type="EMBL" id="RDW27646.1"/>
    </source>
</evidence>